<dbReference type="InterPro" id="IPR003004">
    <property type="entry name" value="GspF/PilC"/>
</dbReference>
<proteinExistence type="inferred from homology"/>
<evidence type="ECO:0000313" key="10">
    <source>
        <dbReference type="EMBL" id="ACV63990.1"/>
    </source>
</evidence>
<feature type="domain" description="Type II secretion system protein GspF" evidence="9">
    <location>
        <begin position="68"/>
        <end position="191"/>
    </location>
</feature>
<dbReference type="HOGENOM" id="CLU_035032_2_1_9"/>
<feature type="transmembrane region" description="Helical" evidence="8">
    <location>
        <begin position="373"/>
        <end position="393"/>
    </location>
</feature>
<keyword evidence="4" id="KW-0997">Cell inner membrane</keyword>
<dbReference type="EMBL" id="CP001720">
    <property type="protein sequence ID" value="ACV63990.1"/>
    <property type="molecule type" value="Genomic_DNA"/>
</dbReference>
<dbReference type="GO" id="GO:0005886">
    <property type="term" value="C:plasma membrane"/>
    <property type="evidence" value="ECO:0007669"/>
    <property type="project" value="UniProtKB-SubCell"/>
</dbReference>
<dbReference type="PRINTS" id="PR00812">
    <property type="entry name" value="BCTERIALGSPF"/>
</dbReference>
<dbReference type="Proteomes" id="UP000002217">
    <property type="component" value="Chromosome"/>
</dbReference>
<keyword evidence="7 8" id="KW-0472">Membrane</keyword>
<sequence length="403" mass="44248">MPLYAYQALDKTGSELTGKMEGEHDFAVVSRLKKMGYVVLEVKEIKESFLRNALQKRGKVKIGQLSFFSRQLSAMLTAGIPLTRGLYTLSEQSENPVLARAAGEMAHAVEGGMSFSAAMSAHQDIFSKMYVDMIKAGEVGGMMEEMLNRLSMQLEREKILRDNIKSATFYPIIIIMFAGLVILCMMFFIVPIFEGFIPQGVAPPLPTRIIFGFSHSLRSYSLLYMLGIIVLFIGIRAYVRSEAGKDFFDRFKYRLPVFGDLFKKVTVARFSRTLSTLMSGGVSVMQALEAAGPASGSKRVVEIVKEVEEGIQQGQSMAIPIGKSGFFPPMLTNMIAVGEETGELTNLLTRVADFYEEEVSTITKGLTSMLEPVVLIVVGGIIGAIVIALYLPIFSAVSSSIGR</sequence>
<protein>
    <submittedName>
        <fullName evidence="10">Type II secretion system protein</fullName>
    </submittedName>
</protein>
<comment type="subcellular location">
    <subcellularLocation>
        <location evidence="1">Cell inner membrane</location>
        <topology evidence="1">Multi-pass membrane protein</topology>
    </subcellularLocation>
</comment>
<keyword evidence="11" id="KW-1185">Reference proteome</keyword>
<dbReference type="AlphaFoldDB" id="C8W5J0"/>
<comment type="similarity">
    <text evidence="2">Belongs to the GSP F family.</text>
</comment>
<dbReference type="Pfam" id="PF00482">
    <property type="entry name" value="T2SSF"/>
    <property type="match status" value="2"/>
</dbReference>
<name>C8W5J0_DESAS</name>
<evidence type="ECO:0000256" key="2">
    <source>
        <dbReference type="ARBA" id="ARBA00005745"/>
    </source>
</evidence>
<dbReference type="InterPro" id="IPR018076">
    <property type="entry name" value="T2SS_GspF_dom"/>
</dbReference>
<dbReference type="PANTHER" id="PTHR30012">
    <property type="entry name" value="GENERAL SECRETION PATHWAY PROTEIN"/>
    <property type="match status" value="1"/>
</dbReference>
<gene>
    <name evidence="10" type="ordered locus">Dtox_3255</name>
</gene>
<evidence type="ECO:0000256" key="4">
    <source>
        <dbReference type="ARBA" id="ARBA00022519"/>
    </source>
</evidence>
<evidence type="ECO:0000256" key="3">
    <source>
        <dbReference type="ARBA" id="ARBA00022475"/>
    </source>
</evidence>
<dbReference type="InterPro" id="IPR042094">
    <property type="entry name" value="T2SS_GspF_sf"/>
</dbReference>
<evidence type="ECO:0000256" key="1">
    <source>
        <dbReference type="ARBA" id="ARBA00004429"/>
    </source>
</evidence>
<dbReference type="Gene3D" id="1.20.81.30">
    <property type="entry name" value="Type II secretion system (T2SS), domain F"/>
    <property type="match status" value="2"/>
</dbReference>
<accession>C8W5J0</accession>
<reference evidence="10 11" key="1">
    <citation type="journal article" date="2009" name="Stand. Genomic Sci.">
        <title>Complete genome sequence of Desulfotomaculum acetoxidans type strain (5575).</title>
        <authorList>
            <person name="Spring S."/>
            <person name="Lapidus A."/>
            <person name="Schroder M."/>
            <person name="Gleim D."/>
            <person name="Sims D."/>
            <person name="Meincke L."/>
            <person name="Glavina Del Rio T."/>
            <person name="Tice H."/>
            <person name="Copeland A."/>
            <person name="Cheng J.F."/>
            <person name="Lucas S."/>
            <person name="Chen F."/>
            <person name="Nolan M."/>
            <person name="Bruce D."/>
            <person name="Goodwin L."/>
            <person name="Pitluck S."/>
            <person name="Ivanova N."/>
            <person name="Mavromatis K."/>
            <person name="Mikhailova N."/>
            <person name="Pati A."/>
            <person name="Chen A."/>
            <person name="Palaniappan K."/>
            <person name="Land M."/>
            <person name="Hauser L."/>
            <person name="Chang Y.J."/>
            <person name="Jeffries C.D."/>
            <person name="Chain P."/>
            <person name="Saunders E."/>
            <person name="Brettin T."/>
            <person name="Detter J.C."/>
            <person name="Goker M."/>
            <person name="Bristow J."/>
            <person name="Eisen J.A."/>
            <person name="Markowitz V."/>
            <person name="Hugenholtz P."/>
            <person name="Kyrpides N.C."/>
            <person name="Klenk H.P."/>
            <person name="Han C."/>
        </authorList>
    </citation>
    <scope>NUCLEOTIDE SEQUENCE [LARGE SCALE GENOMIC DNA]</scope>
    <source>
        <strain evidence="11">ATCC 49208 / DSM 771 / VKM B-1644</strain>
    </source>
</reference>
<evidence type="ECO:0000256" key="7">
    <source>
        <dbReference type="ARBA" id="ARBA00023136"/>
    </source>
</evidence>
<evidence type="ECO:0000256" key="6">
    <source>
        <dbReference type="ARBA" id="ARBA00022989"/>
    </source>
</evidence>
<feature type="transmembrane region" description="Helical" evidence="8">
    <location>
        <begin position="168"/>
        <end position="193"/>
    </location>
</feature>
<keyword evidence="3" id="KW-1003">Cell membrane</keyword>
<evidence type="ECO:0000259" key="9">
    <source>
        <dbReference type="Pfam" id="PF00482"/>
    </source>
</evidence>
<feature type="transmembrane region" description="Helical" evidence="8">
    <location>
        <begin position="221"/>
        <end position="239"/>
    </location>
</feature>
<keyword evidence="6 8" id="KW-1133">Transmembrane helix</keyword>
<evidence type="ECO:0000256" key="5">
    <source>
        <dbReference type="ARBA" id="ARBA00022692"/>
    </source>
</evidence>
<dbReference type="eggNOG" id="COG1459">
    <property type="taxonomic scope" value="Bacteria"/>
</dbReference>
<dbReference type="STRING" id="485916.Dtox_3255"/>
<dbReference type="KEGG" id="dae:Dtox_3255"/>
<organism evidence="10 11">
    <name type="scientific">Desulfofarcimen acetoxidans (strain ATCC 49208 / DSM 771 / KCTC 5769 / VKM B-1644 / 5575)</name>
    <name type="common">Desulfotomaculum acetoxidans</name>
    <dbReference type="NCBI Taxonomy" id="485916"/>
    <lineage>
        <taxon>Bacteria</taxon>
        <taxon>Bacillati</taxon>
        <taxon>Bacillota</taxon>
        <taxon>Clostridia</taxon>
        <taxon>Eubacteriales</taxon>
        <taxon>Peptococcaceae</taxon>
        <taxon>Desulfofarcimen</taxon>
    </lineage>
</organism>
<evidence type="ECO:0000256" key="8">
    <source>
        <dbReference type="SAM" id="Phobius"/>
    </source>
</evidence>
<evidence type="ECO:0000313" key="11">
    <source>
        <dbReference type="Proteomes" id="UP000002217"/>
    </source>
</evidence>
<feature type="domain" description="Type II secretion system protein GspF" evidence="9">
    <location>
        <begin position="270"/>
        <end position="392"/>
    </location>
</feature>
<dbReference type="OrthoDB" id="9805682at2"/>
<dbReference type="FunFam" id="1.20.81.30:FF:000001">
    <property type="entry name" value="Type II secretion system protein F"/>
    <property type="match status" value="2"/>
</dbReference>
<dbReference type="PANTHER" id="PTHR30012:SF0">
    <property type="entry name" value="TYPE II SECRETION SYSTEM PROTEIN F-RELATED"/>
    <property type="match status" value="1"/>
</dbReference>
<keyword evidence="5 8" id="KW-0812">Transmembrane</keyword>